<sequence length="204" mass="24024">MENACTIVSTTNYEQAPTSQNEYFYDFWPLKSKPFFLENQWINHKILIKILVSNDFIKKFEDFEGIYQKRVLLKKQNEPTVFSLSVRTQQNCTQFKIIKNKTELICTDFADFDSSYKKDEKYMYKDFEIILILFSNDPWDHIRFKLKKAFFTHAVMRAYDGILTQKMSPQAKIEKKEGLLIQVSFVVPTSGNSANNRSNQSSKC</sequence>
<comment type="caution">
    <text evidence="1">The sequence shown here is derived from an EMBL/GenBank/DDBJ whole genome shotgun (WGS) entry which is preliminary data.</text>
</comment>
<keyword evidence="2" id="KW-1185">Reference proteome</keyword>
<evidence type="ECO:0000313" key="1">
    <source>
        <dbReference type="EMBL" id="RNA27300.1"/>
    </source>
</evidence>
<organism evidence="1 2">
    <name type="scientific">Brachionus plicatilis</name>
    <name type="common">Marine rotifer</name>
    <name type="synonym">Brachionus muelleri</name>
    <dbReference type="NCBI Taxonomy" id="10195"/>
    <lineage>
        <taxon>Eukaryota</taxon>
        <taxon>Metazoa</taxon>
        <taxon>Spiralia</taxon>
        <taxon>Gnathifera</taxon>
        <taxon>Rotifera</taxon>
        <taxon>Eurotatoria</taxon>
        <taxon>Monogononta</taxon>
        <taxon>Pseudotrocha</taxon>
        <taxon>Ploima</taxon>
        <taxon>Brachionidae</taxon>
        <taxon>Brachionus</taxon>
    </lineage>
</organism>
<accession>A0A3M7RV22</accession>
<dbReference type="Proteomes" id="UP000276133">
    <property type="component" value="Unassembled WGS sequence"/>
</dbReference>
<evidence type="ECO:0000313" key="2">
    <source>
        <dbReference type="Proteomes" id="UP000276133"/>
    </source>
</evidence>
<proteinExistence type="predicted"/>
<protein>
    <submittedName>
        <fullName evidence="1">Uncharacterized protein</fullName>
    </submittedName>
</protein>
<reference evidence="1 2" key="1">
    <citation type="journal article" date="2018" name="Sci. Rep.">
        <title>Genomic signatures of local adaptation to the degree of environmental predictability in rotifers.</title>
        <authorList>
            <person name="Franch-Gras L."/>
            <person name="Hahn C."/>
            <person name="Garcia-Roger E.M."/>
            <person name="Carmona M.J."/>
            <person name="Serra M."/>
            <person name="Gomez A."/>
        </authorList>
    </citation>
    <scope>NUCLEOTIDE SEQUENCE [LARGE SCALE GENOMIC DNA]</scope>
    <source>
        <strain evidence="1">HYR1</strain>
    </source>
</reference>
<dbReference type="AlphaFoldDB" id="A0A3M7RV22"/>
<dbReference type="EMBL" id="REGN01002563">
    <property type="protein sequence ID" value="RNA27300.1"/>
    <property type="molecule type" value="Genomic_DNA"/>
</dbReference>
<gene>
    <name evidence="1" type="ORF">BpHYR1_034289</name>
</gene>
<name>A0A3M7RV22_BRAPC</name>